<protein>
    <submittedName>
        <fullName evidence="1">Uncharacterized protein</fullName>
    </submittedName>
</protein>
<dbReference type="AlphaFoldDB" id="A0A158I432"/>
<dbReference type="EMBL" id="FCOK02000040">
    <property type="protein sequence ID" value="SAL51009.1"/>
    <property type="molecule type" value="Genomic_DNA"/>
</dbReference>
<accession>A0A158I432</accession>
<organism evidence="1 2">
    <name type="scientific">Caballeronia udeis</name>
    <dbReference type="NCBI Taxonomy" id="1232866"/>
    <lineage>
        <taxon>Bacteria</taxon>
        <taxon>Pseudomonadati</taxon>
        <taxon>Pseudomonadota</taxon>
        <taxon>Betaproteobacteria</taxon>
        <taxon>Burkholderiales</taxon>
        <taxon>Burkholderiaceae</taxon>
        <taxon>Caballeronia</taxon>
    </lineage>
</organism>
<dbReference type="Proteomes" id="UP000054683">
    <property type="component" value="Unassembled WGS sequence"/>
</dbReference>
<evidence type="ECO:0000313" key="1">
    <source>
        <dbReference type="EMBL" id="SAL51009.1"/>
    </source>
</evidence>
<proteinExistence type="predicted"/>
<reference evidence="1 2" key="1">
    <citation type="submission" date="2016-01" db="EMBL/GenBank/DDBJ databases">
        <authorList>
            <person name="Oliw E.H."/>
        </authorList>
    </citation>
    <scope>NUCLEOTIDE SEQUENCE [LARGE SCALE GENOMIC DNA]</scope>
    <source>
        <strain evidence="1">LMG 27134</strain>
    </source>
</reference>
<gene>
    <name evidence="1" type="ORF">AWB69_05200</name>
</gene>
<evidence type="ECO:0000313" key="2">
    <source>
        <dbReference type="Proteomes" id="UP000054683"/>
    </source>
</evidence>
<sequence>MLRPEPNRCNPRCNPANQPGILPRPWFIPSAYLRSSLFVLKKDEGRSPGFEACALLAPLSAFYSTCGKRFFDQSSGAERRLLTCCGDTGVPWLPHDIRMYVTTAATSVSDSACANGGMPYGRGLPPVLGG</sequence>
<name>A0A158I432_9BURK</name>